<dbReference type="CDD" id="cd00431">
    <property type="entry name" value="cysteine_hydrolases"/>
    <property type="match status" value="1"/>
</dbReference>
<sequence length="205" mass="24021">MKEEYYNFENIDLQASKFLKIVEPYRKKHKFELNKTQIALLVLDMQKFFLNENSHAYIPSSKAIIPKIKKLQEFFLNHNLTVIQTRHLNTIKDAGQMVRWWNDLITIDNPLSIIIEELVDNRIEIIHKTQYDAFFNTNLEEILKNKGVKQILITGVMAHLCCETTARSAFMRNFEVFFVVDGTATYNRNFHLATLLNLSHGFAIP</sequence>
<gene>
    <name evidence="3" type="ORF">ENG63_07965</name>
</gene>
<feature type="non-terminal residue" evidence="3">
    <location>
        <position position="205"/>
    </location>
</feature>
<keyword evidence="1" id="KW-0378">Hydrolase</keyword>
<protein>
    <submittedName>
        <fullName evidence="3">Isochorismatase family protein</fullName>
    </submittedName>
</protein>
<dbReference type="EMBL" id="DRBS01000296">
    <property type="protein sequence ID" value="HDD44776.1"/>
    <property type="molecule type" value="Genomic_DNA"/>
</dbReference>
<dbReference type="Pfam" id="PF00857">
    <property type="entry name" value="Isochorismatase"/>
    <property type="match status" value="1"/>
</dbReference>
<comment type="caution">
    <text evidence="3">The sequence shown here is derived from an EMBL/GenBank/DDBJ whole genome shotgun (WGS) entry which is preliminary data.</text>
</comment>
<dbReference type="PANTHER" id="PTHR43540">
    <property type="entry name" value="PEROXYUREIDOACRYLATE/UREIDOACRYLATE AMIDOHYDROLASE-RELATED"/>
    <property type="match status" value="1"/>
</dbReference>
<feature type="domain" description="Isochorismatase-like" evidence="2">
    <location>
        <begin position="39"/>
        <end position="204"/>
    </location>
</feature>
<reference evidence="3" key="1">
    <citation type="journal article" date="2020" name="mSystems">
        <title>Genome- and Community-Level Interaction Insights into Carbon Utilization and Element Cycling Functions of Hydrothermarchaeota in Hydrothermal Sediment.</title>
        <authorList>
            <person name="Zhou Z."/>
            <person name="Liu Y."/>
            <person name="Xu W."/>
            <person name="Pan J."/>
            <person name="Luo Z.H."/>
            <person name="Li M."/>
        </authorList>
    </citation>
    <scope>NUCLEOTIDE SEQUENCE [LARGE SCALE GENOMIC DNA]</scope>
    <source>
        <strain evidence="3">HyVt-233</strain>
    </source>
</reference>
<dbReference type="AlphaFoldDB" id="A0A7C0U3B4"/>
<dbReference type="Gene3D" id="3.40.50.850">
    <property type="entry name" value="Isochorismatase-like"/>
    <property type="match status" value="1"/>
</dbReference>
<dbReference type="SUPFAM" id="SSF52499">
    <property type="entry name" value="Isochorismatase-like hydrolases"/>
    <property type="match status" value="1"/>
</dbReference>
<accession>A0A7C0U3B4</accession>
<dbReference type="PANTHER" id="PTHR43540:SF6">
    <property type="entry name" value="ISOCHORISMATASE-LIKE DOMAIN-CONTAINING PROTEIN"/>
    <property type="match status" value="1"/>
</dbReference>
<proteinExistence type="predicted"/>
<dbReference type="InterPro" id="IPR036380">
    <property type="entry name" value="Isochorismatase-like_sf"/>
</dbReference>
<evidence type="ECO:0000256" key="1">
    <source>
        <dbReference type="ARBA" id="ARBA00022801"/>
    </source>
</evidence>
<dbReference type="GO" id="GO:0016787">
    <property type="term" value="F:hydrolase activity"/>
    <property type="evidence" value="ECO:0007669"/>
    <property type="project" value="UniProtKB-KW"/>
</dbReference>
<evidence type="ECO:0000259" key="2">
    <source>
        <dbReference type="Pfam" id="PF00857"/>
    </source>
</evidence>
<organism evidence="3">
    <name type="scientific">Desulfofervidus auxilii</name>
    <dbReference type="NCBI Taxonomy" id="1621989"/>
    <lineage>
        <taxon>Bacteria</taxon>
        <taxon>Pseudomonadati</taxon>
        <taxon>Thermodesulfobacteriota</taxon>
        <taxon>Candidatus Desulfofervidia</taxon>
        <taxon>Candidatus Desulfofervidales</taxon>
        <taxon>Candidatus Desulfofervidaceae</taxon>
        <taxon>Candidatus Desulfofervidus</taxon>
    </lineage>
</organism>
<dbReference type="InterPro" id="IPR000868">
    <property type="entry name" value="Isochorismatase-like_dom"/>
</dbReference>
<name>A0A7C0U3B4_DESA2</name>
<dbReference type="Proteomes" id="UP000886289">
    <property type="component" value="Unassembled WGS sequence"/>
</dbReference>
<dbReference type="InterPro" id="IPR050272">
    <property type="entry name" value="Isochorismatase-like_hydrls"/>
</dbReference>
<evidence type="ECO:0000313" key="3">
    <source>
        <dbReference type="EMBL" id="HDD44776.1"/>
    </source>
</evidence>